<sequence length="71" mass="8202">MNFNLSLQITPIRIAIEFPIDKTPYEYPHTPFFTIHPVLNQRQREISSEVMSQPTPLYLSEGNGEKARSVL</sequence>
<protein>
    <submittedName>
        <fullName evidence="2">Uncharacterized protein</fullName>
    </submittedName>
</protein>
<keyword evidence="3" id="KW-1185">Reference proteome</keyword>
<evidence type="ECO:0000313" key="2">
    <source>
        <dbReference type="EMBL" id="KAG8200299.1"/>
    </source>
</evidence>
<dbReference type="Proteomes" id="UP000827092">
    <property type="component" value="Unassembled WGS sequence"/>
</dbReference>
<dbReference type="AlphaFoldDB" id="A0AAV6VUF0"/>
<organism evidence="2 3">
    <name type="scientific">Oedothorax gibbosus</name>
    <dbReference type="NCBI Taxonomy" id="931172"/>
    <lineage>
        <taxon>Eukaryota</taxon>
        <taxon>Metazoa</taxon>
        <taxon>Ecdysozoa</taxon>
        <taxon>Arthropoda</taxon>
        <taxon>Chelicerata</taxon>
        <taxon>Arachnida</taxon>
        <taxon>Araneae</taxon>
        <taxon>Araneomorphae</taxon>
        <taxon>Entelegynae</taxon>
        <taxon>Araneoidea</taxon>
        <taxon>Linyphiidae</taxon>
        <taxon>Erigoninae</taxon>
        <taxon>Oedothorax</taxon>
    </lineage>
</organism>
<evidence type="ECO:0000313" key="3">
    <source>
        <dbReference type="Proteomes" id="UP000827092"/>
    </source>
</evidence>
<gene>
    <name evidence="2" type="ORF">JTE90_028483</name>
</gene>
<dbReference type="EMBL" id="JAFNEN010000016">
    <property type="protein sequence ID" value="KAG8200299.1"/>
    <property type="molecule type" value="Genomic_DNA"/>
</dbReference>
<reference evidence="2 3" key="1">
    <citation type="journal article" date="2022" name="Nat. Ecol. Evol.">
        <title>A masculinizing supergene underlies an exaggerated male reproductive morph in a spider.</title>
        <authorList>
            <person name="Hendrickx F."/>
            <person name="De Corte Z."/>
            <person name="Sonet G."/>
            <person name="Van Belleghem S.M."/>
            <person name="Kostlbacher S."/>
            <person name="Vangestel C."/>
        </authorList>
    </citation>
    <scope>NUCLEOTIDE SEQUENCE [LARGE SCALE GENOMIC DNA]</scope>
    <source>
        <strain evidence="2">W744_W776</strain>
    </source>
</reference>
<proteinExistence type="predicted"/>
<comment type="caution">
    <text evidence="2">The sequence shown here is derived from an EMBL/GenBank/DDBJ whole genome shotgun (WGS) entry which is preliminary data.</text>
</comment>
<name>A0AAV6VUF0_9ARAC</name>
<evidence type="ECO:0000256" key="1">
    <source>
        <dbReference type="SAM" id="MobiDB-lite"/>
    </source>
</evidence>
<feature type="region of interest" description="Disordered" evidence="1">
    <location>
        <begin position="49"/>
        <end position="71"/>
    </location>
</feature>
<accession>A0AAV6VUF0</accession>